<reference evidence="1" key="1">
    <citation type="submission" date="2020-06" db="EMBL/GenBank/DDBJ databases">
        <authorList>
            <person name="Li T."/>
            <person name="Hu X."/>
            <person name="Zhang T."/>
            <person name="Song X."/>
            <person name="Zhang H."/>
            <person name="Dai N."/>
            <person name="Sheng W."/>
            <person name="Hou X."/>
            <person name="Wei L."/>
        </authorList>
    </citation>
    <scope>NUCLEOTIDE SEQUENCE</scope>
    <source>
        <strain evidence="1">G02</strain>
        <tissue evidence="1">Leaf</tissue>
    </source>
</reference>
<accession>A0AAW2REW1</accession>
<evidence type="ECO:0000313" key="1">
    <source>
        <dbReference type="EMBL" id="KAL0378368.1"/>
    </source>
</evidence>
<reference evidence="1" key="2">
    <citation type="journal article" date="2024" name="Plant">
        <title>Genomic evolution and insights into agronomic trait innovations of Sesamum species.</title>
        <authorList>
            <person name="Miao H."/>
            <person name="Wang L."/>
            <person name="Qu L."/>
            <person name="Liu H."/>
            <person name="Sun Y."/>
            <person name="Le M."/>
            <person name="Wang Q."/>
            <person name="Wei S."/>
            <person name="Zheng Y."/>
            <person name="Lin W."/>
            <person name="Duan Y."/>
            <person name="Cao H."/>
            <person name="Xiong S."/>
            <person name="Wang X."/>
            <person name="Wei L."/>
            <person name="Li C."/>
            <person name="Ma Q."/>
            <person name="Ju M."/>
            <person name="Zhao R."/>
            <person name="Li G."/>
            <person name="Mu C."/>
            <person name="Tian Q."/>
            <person name="Mei H."/>
            <person name="Zhang T."/>
            <person name="Gao T."/>
            <person name="Zhang H."/>
        </authorList>
    </citation>
    <scope>NUCLEOTIDE SEQUENCE</scope>
    <source>
        <strain evidence="1">G02</strain>
    </source>
</reference>
<comment type="caution">
    <text evidence="1">The sequence shown here is derived from an EMBL/GenBank/DDBJ whole genome shotgun (WGS) entry which is preliminary data.</text>
</comment>
<sequence>MAACAPTCRLASPSRPHILRKSLPAVLPKKRPVTSGEASQPSFRQALRSLSGRHVIFVLCRHLSMLQVDTISFLWRSPKSYSK</sequence>
<dbReference type="EMBL" id="JACGWJ010000013">
    <property type="protein sequence ID" value="KAL0378368.1"/>
    <property type="molecule type" value="Genomic_DNA"/>
</dbReference>
<organism evidence="1">
    <name type="scientific">Sesamum radiatum</name>
    <name type="common">Black benniseed</name>
    <dbReference type="NCBI Taxonomy" id="300843"/>
    <lineage>
        <taxon>Eukaryota</taxon>
        <taxon>Viridiplantae</taxon>
        <taxon>Streptophyta</taxon>
        <taxon>Embryophyta</taxon>
        <taxon>Tracheophyta</taxon>
        <taxon>Spermatophyta</taxon>
        <taxon>Magnoliopsida</taxon>
        <taxon>eudicotyledons</taxon>
        <taxon>Gunneridae</taxon>
        <taxon>Pentapetalae</taxon>
        <taxon>asterids</taxon>
        <taxon>lamiids</taxon>
        <taxon>Lamiales</taxon>
        <taxon>Pedaliaceae</taxon>
        <taxon>Sesamum</taxon>
    </lineage>
</organism>
<proteinExistence type="predicted"/>
<protein>
    <submittedName>
        <fullName evidence="1">Uncharacterized protein</fullName>
    </submittedName>
</protein>
<name>A0AAW2REW1_SESRA</name>
<dbReference type="AlphaFoldDB" id="A0AAW2REW1"/>
<gene>
    <name evidence="1" type="ORF">Sradi_3142300</name>
</gene>